<dbReference type="Pfam" id="PF10400">
    <property type="entry name" value="Vir_act_alpha_C"/>
    <property type="match status" value="1"/>
</dbReference>
<protein>
    <submittedName>
        <fullName evidence="2">Helix-turn-helix transcriptional regulator</fullName>
    </submittedName>
</protein>
<sequence length="173" mass="19208">MSIKHSNFALLRDRAGYGYRLRLRAALAEITGSTRPVYIGQISTTVVRLERDGLVAKTGEDAEGHVAYEITQEGTGELEGWFARPITRGERPRDELAIKLGLAGSLPGVEITPMVRGQRTHVQAELRGLTQRELRTADPQPAWSLVLEARIFQAGAGIRRLDHMEGQACRHNR</sequence>
<dbReference type="RefSeq" id="WP_212531609.1">
    <property type="nucleotide sequence ID" value="NZ_JAGSOG010000183.1"/>
</dbReference>
<evidence type="ECO:0000313" key="3">
    <source>
        <dbReference type="Proteomes" id="UP000675781"/>
    </source>
</evidence>
<name>A0A941ERL1_9ACTN</name>
<dbReference type="EMBL" id="JAGSOG010000183">
    <property type="protein sequence ID" value="MBR7837140.1"/>
    <property type="molecule type" value="Genomic_DNA"/>
</dbReference>
<evidence type="ECO:0000313" key="2">
    <source>
        <dbReference type="EMBL" id="MBR7837140.1"/>
    </source>
</evidence>
<gene>
    <name evidence="2" type="ORF">KDL01_27940</name>
</gene>
<dbReference type="AlphaFoldDB" id="A0A941ERL1"/>
<reference evidence="2" key="1">
    <citation type="submission" date="2021-04" db="EMBL/GenBank/DDBJ databases">
        <title>Genome based classification of Actinospica acidithermotolerans sp. nov., an actinobacterium isolated from an Indonesian hot spring.</title>
        <authorList>
            <person name="Kusuma A.B."/>
            <person name="Putra K.E."/>
            <person name="Nafisah S."/>
            <person name="Loh J."/>
            <person name="Nouioui I."/>
            <person name="Goodfellow M."/>
        </authorList>
    </citation>
    <scope>NUCLEOTIDE SEQUENCE</scope>
    <source>
        <strain evidence="2">CSCA 57</strain>
    </source>
</reference>
<dbReference type="SUPFAM" id="SSF46785">
    <property type="entry name" value="Winged helix' DNA-binding domain"/>
    <property type="match status" value="1"/>
</dbReference>
<organism evidence="2 3">
    <name type="scientific">Actinospica durhamensis</name>
    <dbReference type="NCBI Taxonomy" id="1508375"/>
    <lineage>
        <taxon>Bacteria</taxon>
        <taxon>Bacillati</taxon>
        <taxon>Actinomycetota</taxon>
        <taxon>Actinomycetes</taxon>
        <taxon>Catenulisporales</taxon>
        <taxon>Actinospicaceae</taxon>
        <taxon>Actinospica</taxon>
    </lineage>
</organism>
<dbReference type="Proteomes" id="UP000675781">
    <property type="component" value="Unassembled WGS sequence"/>
</dbReference>
<dbReference type="Gene3D" id="1.10.10.10">
    <property type="entry name" value="Winged helix-like DNA-binding domain superfamily/Winged helix DNA-binding domain"/>
    <property type="match status" value="1"/>
</dbReference>
<dbReference type="InterPro" id="IPR036390">
    <property type="entry name" value="WH_DNA-bd_sf"/>
</dbReference>
<accession>A0A941ERL1</accession>
<dbReference type="InterPro" id="IPR036388">
    <property type="entry name" value="WH-like_DNA-bd_sf"/>
</dbReference>
<comment type="caution">
    <text evidence="2">The sequence shown here is derived from an EMBL/GenBank/DDBJ whole genome shotgun (WGS) entry which is preliminary data.</text>
</comment>
<proteinExistence type="predicted"/>
<keyword evidence="3" id="KW-1185">Reference proteome</keyword>
<evidence type="ECO:0000259" key="1">
    <source>
        <dbReference type="Pfam" id="PF10400"/>
    </source>
</evidence>
<feature type="domain" description="Transcription regulator PadR C-terminal" evidence="1">
    <location>
        <begin position="93"/>
        <end position="159"/>
    </location>
</feature>
<dbReference type="InterPro" id="IPR018309">
    <property type="entry name" value="Tscrpt_reg_PadR_C"/>
</dbReference>